<keyword evidence="6" id="KW-1133">Transmembrane helix</keyword>
<dbReference type="EC" id="2.7.13.3" evidence="2"/>
<protein>
    <recommendedName>
        <fullName evidence="2">histidine kinase</fullName>
        <ecNumber evidence="2">2.7.13.3</ecNumber>
    </recommendedName>
</protein>
<dbReference type="InterPro" id="IPR036890">
    <property type="entry name" value="HATPase_C_sf"/>
</dbReference>
<reference evidence="8 9" key="1">
    <citation type="submission" date="2021-10" db="EMBL/GenBank/DDBJ databases">
        <title>Draft genome of Aestuariibacter halophilus JC2043.</title>
        <authorList>
            <person name="Emsley S.A."/>
            <person name="Pfannmuller K.M."/>
            <person name="Ushijima B."/>
            <person name="Saw J.H."/>
            <person name="Videau P."/>
        </authorList>
    </citation>
    <scope>NUCLEOTIDE SEQUENCE [LARGE SCALE GENOMIC DNA]</scope>
    <source>
        <strain evidence="8 9">JC2043</strain>
    </source>
</reference>
<keyword evidence="4" id="KW-0808">Transferase</keyword>
<evidence type="ECO:0000313" key="9">
    <source>
        <dbReference type="Proteomes" id="UP001520878"/>
    </source>
</evidence>
<dbReference type="EMBL" id="JAJEWP010000002">
    <property type="protein sequence ID" value="MCC2616580.1"/>
    <property type="molecule type" value="Genomic_DNA"/>
</dbReference>
<feature type="domain" description="Signal transduction histidine kinase dimerisation/phosphoacceptor" evidence="7">
    <location>
        <begin position="209"/>
        <end position="272"/>
    </location>
</feature>
<sequence>MARSLNQKLHRAMLMLVLGMTVVFAALSLVSLFVVEDNFFDHELARQADHITNAHPVLVNGQEISQDMVFYRNVEQSPFADVVTPGRLTYELARDSEYYHLRVVPLPDTTSALLAFRVTERMLVNRSLPELATVYTLIFLVVAGIAVLIARRLSRNVLTPFNRLVDAVKAPHTSGRVNELEMDIAEQDLHAVIQALQQAWTEREQSLSEQLAFNRGISHELRTPLHVAKQALELRQTYPQQGDKADARLDKALRRMENISNAFLWLSSQSQWTDPTALKPELDQVLETYHNEIQKRNLSVQVQDTVTTSLILPPDVVTVVLSNLLANAFSHCNCGPGNPGTISISATEQGVIVSNPFDPASPTPGFGLGMQIVEQLLARFDYQLLTHREQQQFHATVCPITMTG</sequence>
<dbReference type="Pfam" id="PF00512">
    <property type="entry name" value="HisKA"/>
    <property type="match status" value="1"/>
</dbReference>
<feature type="transmembrane region" description="Helical" evidence="6">
    <location>
        <begin position="132"/>
        <end position="150"/>
    </location>
</feature>
<dbReference type="PANTHER" id="PTHR45436">
    <property type="entry name" value="SENSOR HISTIDINE KINASE YKOH"/>
    <property type="match status" value="1"/>
</dbReference>
<feature type="transmembrane region" description="Helical" evidence="6">
    <location>
        <begin position="12"/>
        <end position="35"/>
    </location>
</feature>
<keyword evidence="6" id="KW-0812">Transmembrane</keyword>
<dbReference type="Proteomes" id="UP001520878">
    <property type="component" value="Unassembled WGS sequence"/>
</dbReference>
<proteinExistence type="predicted"/>
<dbReference type="SMART" id="SM00388">
    <property type="entry name" value="HisKA"/>
    <property type="match status" value="1"/>
</dbReference>
<evidence type="ECO:0000256" key="3">
    <source>
        <dbReference type="ARBA" id="ARBA00022553"/>
    </source>
</evidence>
<evidence type="ECO:0000256" key="1">
    <source>
        <dbReference type="ARBA" id="ARBA00000085"/>
    </source>
</evidence>
<keyword evidence="9" id="KW-1185">Reference proteome</keyword>
<comment type="caution">
    <text evidence="8">The sequence shown here is derived from an EMBL/GenBank/DDBJ whole genome shotgun (WGS) entry which is preliminary data.</text>
</comment>
<dbReference type="SUPFAM" id="SSF55874">
    <property type="entry name" value="ATPase domain of HSP90 chaperone/DNA topoisomerase II/histidine kinase"/>
    <property type="match status" value="1"/>
</dbReference>
<dbReference type="RefSeq" id="WP_229160058.1">
    <property type="nucleotide sequence ID" value="NZ_JAJEWP010000002.1"/>
</dbReference>
<dbReference type="InterPro" id="IPR036097">
    <property type="entry name" value="HisK_dim/P_sf"/>
</dbReference>
<keyword evidence="6" id="KW-0472">Membrane</keyword>
<dbReference type="GO" id="GO:0016301">
    <property type="term" value="F:kinase activity"/>
    <property type="evidence" value="ECO:0007669"/>
    <property type="project" value="UniProtKB-KW"/>
</dbReference>
<comment type="catalytic activity">
    <reaction evidence="1">
        <text>ATP + protein L-histidine = ADP + protein N-phospho-L-histidine.</text>
        <dbReference type="EC" id="2.7.13.3"/>
    </reaction>
</comment>
<dbReference type="InterPro" id="IPR050428">
    <property type="entry name" value="TCS_sensor_his_kinase"/>
</dbReference>
<gene>
    <name evidence="8" type="ORF">LJ739_10035</name>
</gene>
<evidence type="ECO:0000256" key="5">
    <source>
        <dbReference type="ARBA" id="ARBA00022777"/>
    </source>
</evidence>
<organism evidence="8 9">
    <name type="scientific">Fluctibacter halophilus</name>
    <dbReference type="NCBI Taxonomy" id="226011"/>
    <lineage>
        <taxon>Bacteria</taxon>
        <taxon>Pseudomonadati</taxon>
        <taxon>Pseudomonadota</taxon>
        <taxon>Gammaproteobacteria</taxon>
        <taxon>Alteromonadales</taxon>
        <taxon>Alteromonadaceae</taxon>
        <taxon>Fluctibacter</taxon>
    </lineage>
</organism>
<dbReference type="PANTHER" id="PTHR45436:SF16">
    <property type="entry name" value="HISTIDINE KINASE"/>
    <property type="match status" value="1"/>
</dbReference>
<evidence type="ECO:0000313" key="8">
    <source>
        <dbReference type="EMBL" id="MCC2616580.1"/>
    </source>
</evidence>
<evidence type="ECO:0000256" key="6">
    <source>
        <dbReference type="SAM" id="Phobius"/>
    </source>
</evidence>
<dbReference type="CDD" id="cd00082">
    <property type="entry name" value="HisKA"/>
    <property type="match status" value="1"/>
</dbReference>
<keyword evidence="5 8" id="KW-0418">Kinase</keyword>
<name>A0ABS8G7S5_9ALTE</name>
<keyword evidence="3" id="KW-0597">Phosphoprotein</keyword>
<evidence type="ECO:0000259" key="7">
    <source>
        <dbReference type="SMART" id="SM00388"/>
    </source>
</evidence>
<dbReference type="InterPro" id="IPR003661">
    <property type="entry name" value="HisK_dim/P_dom"/>
</dbReference>
<dbReference type="Gene3D" id="1.10.287.130">
    <property type="match status" value="1"/>
</dbReference>
<evidence type="ECO:0000256" key="2">
    <source>
        <dbReference type="ARBA" id="ARBA00012438"/>
    </source>
</evidence>
<evidence type="ECO:0000256" key="4">
    <source>
        <dbReference type="ARBA" id="ARBA00022679"/>
    </source>
</evidence>
<dbReference type="SUPFAM" id="SSF47384">
    <property type="entry name" value="Homodimeric domain of signal transducing histidine kinase"/>
    <property type="match status" value="1"/>
</dbReference>
<accession>A0ABS8G7S5</accession>